<evidence type="ECO:0000313" key="2">
    <source>
        <dbReference type="Proteomes" id="UP000494218"/>
    </source>
</evidence>
<dbReference type="AlphaFoldDB" id="A0A6P2IF57"/>
<gene>
    <name evidence="1" type="ORF">BLA23254_01221</name>
</gene>
<sequence length="186" mass="20455">MKNIGNELRDELRAAHAIIRTVLTVLTFDQKIQWSNANERDNVIGEGMTRADERKDAIERGCVDALYRELKCADRIIVNARALLTHHQCELWADAIRLAGVVSRNATRDDVREKALRRAAQELSGSWFGFDPAGPAESVTVVMLPTDAMSAEHAAFLRGLERLGALVFSMPRPADQRAGAGAMCAA</sequence>
<evidence type="ECO:0000313" key="1">
    <source>
        <dbReference type="EMBL" id="VWB28676.1"/>
    </source>
</evidence>
<dbReference type="RefSeq" id="WP_175030458.1">
    <property type="nucleotide sequence ID" value="NZ_CABVPW010000004.1"/>
</dbReference>
<protein>
    <submittedName>
        <fullName evidence="1">Uncharacterized protein</fullName>
    </submittedName>
</protein>
<reference evidence="1 2" key="1">
    <citation type="submission" date="2019-09" db="EMBL/GenBank/DDBJ databases">
        <authorList>
            <person name="Depoorter E."/>
        </authorList>
    </citation>
    <scope>NUCLEOTIDE SEQUENCE [LARGE SCALE GENOMIC DNA]</scope>
    <source>
        <strain evidence="1">LMG 23254</strain>
    </source>
</reference>
<dbReference type="EMBL" id="CABVPW010000004">
    <property type="protein sequence ID" value="VWB28676.1"/>
    <property type="molecule type" value="Genomic_DNA"/>
</dbReference>
<organism evidence="1 2">
    <name type="scientific">Burkholderia lata (strain ATCC 17760 / DSM 23089 / LMG 22485 / NCIMB 9086 / R18194 / 383)</name>
    <dbReference type="NCBI Taxonomy" id="482957"/>
    <lineage>
        <taxon>Bacteria</taxon>
        <taxon>Pseudomonadati</taxon>
        <taxon>Pseudomonadota</taxon>
        <taxon>Betaproteobacteria</taxon>
        <taxon>Burkholderiales</taxon>
        <taxon>Burkholderiaceae</taxon>
        <taxon>Burkholderia</taxon>
        <taxon>Burkholderia cepacia complex</taxon>
    </lineage>
</organism>
<dbReference type="Proteomes" id="UP000494218">
    <property type="component" value="Unassembled WGS sequence"/>
</dbReference>
<accession>A0A6P2IF57</accession>
<proteinExistence type="predicted"/>
<name>A0A6P2IF57_BURL3</name>